<gene>
    <name evidence="1" type="ORF">COB67_06680</name>
</gene>
<proteinExistence type="predicted"/>
<evidence type="ECO:0000313" key="2">
    <source>
        <dbReference type="Proteomes" id="UP000218113"/>
    </source>
</evidence>
<sequence>MKPFRTSYGIYWSLFILLYSFFLPPRVFPQEQGLLNQAYIQFQIKKKGSTFYSVLMGPEEQPYLDVLDIMETYLSLFPHCHSEKLTCRVKIFILQKEYLIDGVTGQFGVLENENSIKFLPSEAFIVQDGKFWLRYDIWGQWLPLSLTWNLDLYQLNMVPHFPLLSEITQQRAQVRDKNRELKLANDYKDSLPSLRATQDYAMEFRYLLSHERLQKKTQENTNLNYDFNLDLWEGTFQWNGTYGIQKQAEKTVHQQTGFWNYKILHQPYFESLEVGTTFLDRTVLVPNLRLNDGFRLHRLGEKVGAERFILRGITFPGTEVDVYRNGFLLESKITGGDGVYIFDNINIAGGESVRLQFFYPDGSSEEELFKIAPDYGAILSEDVWDMRLNYGKKDTTRIYHLDLAWGLLENLSLGATVYQFREATENEEKIEKLHGITVAWRPFYGLHLQGEGLLFESGRDYGLQVDLTYFRRHFIQWTSRVHQEASPLLDFYAGDRRSLRFDQLRHNFSWGRWFWGTDCLQSIEKQKCKFNLRHQWSARLSFSVEPEFVHPFEGEDTRSSNWEVDLLWPKHSVRISRLISKDNSRYTGSYRFQRGKKANWDFSLALNLPDQRENSFSATLSWRPTEQISTKFNGRTDDNSIYAAWADVITKGQGAQNWNQFGSGTLSGYVIMPEGENEVMPLAGIVVQAGSRKGITDQEGHYVIHGLPVDQRLSVRIDPGSLDVGLGVDENLKIVTLRPGTRITYNPKIIRTVGLDGVVEHKDALPVGIKIIVIRFHDQQRIQKISIEKDGFFVIENLKPGDYFLKLEGGRTSPPPKMIRVRKEDFWLSNIKIRGF</sequence>
<organism evidence="1 2">
    <name type="scientific">SAR324 cluster bacterium</name>
    <dbReference type="NCBI Taxonomy" id="2024889"/>
    <lineage>
        <taxon>Bacteria</taxon>
        <taxon>Deltaproteobacteria</taxon>
        <taxon>SAR324 cluster</taxon>
    </lineage>
</organism>
<dbReference type="Proteomes" id="UP000218113">
    <property type="component" value="Unassembled WGS sequence"/>
</dbReference>
<comment type="caution">
    <text evidence="1">The sequence shown here is derived from an EMBL/GenBank/DDBJ whole genome shotgun (WGS) entry which is preliminary data.</text>
</comment>
<accession>A0A2A4T3U9</accession>
<dbReference type="AlphaFoldDB" id="A0A2A4T3U9"/>
<evidence type="ECO:0000313" key="1">
    <source>
        <dbReference type="EMBL" id="PCI28330.1"/>
    </source>
</evidence>
<evidence type="ECO:0008006" key="3">
    <source>
        <dbReference type="Google" id="ProtNLM"/>
    </source>
</evidence>
<reference evidence="2" key="1">
    <citation type="submission" date="2017-08" db="EMBL/GenBank/DDBJ databases">
        <title>A dynamic microbial community with high functional redundancy inhabits the cold, oxic subseafloor aquifer.</title>
        <authorList>
            <person name="Tully B.J."/>
            <person name="Wheat C.G."/>
            <person name="Glazer B.T."/>
            <person name="Huber J.A."/>
        </authorList>
    </citation>
    <scope>NUCLEOTIDE SEQUENCE [LARGE SCALE GENOMIC DNA]</scope>
</reference>
<dbReference type="EMBL" id="NVSR01000036">
    <property type="protein sequence ID" value="PCI28330.1"/>
    <property type="molecule type" value="Genomic_DNA"/>
</dbReference>
<protein>
    <recommendedName>
        <fullName evidence="3">Carboxypeptidase regulatory-like domain-containing protein</fullName>
    </recommendedName>
</protein>
<name>A0A2A4T3U9_9DELT</name>